<feature type="transmembrane region" description="Helical" evidence="5">
    <location>
        <begin position="221"/>
        <end position="242"/>
    </location>
</feature>
<feature type="transmembrane region" description="Helical" evidence="5">
    <location>
        <begin position="262"/>
        <end position="281"/>
    </location>
</feature>
<keyword evidence="4 5" id="KW-0472">Membrane</keyword>
<dbReference type="InterPro" id="IPR052946">
    <property type="entry name" value="Alkaline_pH_Ca-Antiporter"/>
</dbReference>
<reference evidence="7" key="1">
    <citation type="submission" date="2020-06" db="EMBL/GenBank/DDBJ databases">
        <authorList>
            <person name="Dong N."/>
        </authorList>
    </citation>
    <scope>NUCLEOTIDE SEQUENCE</scope>
    <source>
        <strain evidence="7">R655-4</strain>
    </source>
</reference>
<feature type="transmembrane region" description="Helical" evidence="5">
    <location>
        <begin position="142"/>
        <end position="163"/>
    </location>
</feature>
<dbReference type="GO" id="GO:0015386">
    <property type="term" value="F:potassium:proton antiporter activity"/>
    <property type="evidence" value="ECO:0007669"/>
    <property type="project" value="TreeGrafter"/>
</dbReference>
<dbReference type="InterPro" id="IPR044880">
    <property type="entry name" value="NCX_ion-bd_dom_sf"/>
</dbReference>
<evidence type="ECO:0000256" key="5">
    <source>
        <dbReference type="SAM" id="Phobius"/>
    </source>
</evidence>
<feature type="domain" description="Sodium/calcium exchanger membrane region" evidence="6">
    <location>
        <begin position="41"/>
        <end position="195"/>
    </location>
</feature>
<feature type="transmembrane region" description="Helical" evidence="5">
    <location>
        <begin position="12"/>
        <end position="33"/>
    </location>
</feature>
<feature type="transmembrane region" description="Helical" evidence="5">
    <location>
        <begin position="39"/>
        <end position="60"/>
    </location>
</feature>
<feature type="transmembrane region" description="Helical" evidence="5">
    <location>
        <begin position="331"/>
        <end position="348"/>
    </location>
</feature>
<proteinExistence type="predicted"/>
<sequence>MHVDNFISKKFNLALPYWTIICPILAIISLGLADNFKEQIWLSSVLGAILIFAVLSAVHHAEVVAHKVGEPFGTIILALAITVIEVSLIVSLMMSEPTGTPSMLARDTVFAAVMIILTGIIGMCLLAGGVRYREQNFIKQGVSTALITLVAICILTLVLPNLLTSEKGGEFSTSQLIFVAIISLILYGGFISVQTIRHRDYFLPQNNSDNMASELHVEKPNLLTTISSLVLLIIALVAVVLLSKKLSPTIESIVMDLGAPKSFVGIIIATVILLPEGLAAYKAAKKDRLQTSLNLALGSALASIGLTIPAVAIVCYFTGLEVTLGLDMKSSVLLVLSLFTVYLSLSSGRTNIQQGIVLLTLFATYLFTTIVP</sequence>
<feature type="transmembrane region" description="Helical" evidence="5">
    <location>
        <begin position="293"/>
        <end position="319"/>
    </location>
</feature>
<feature type="transmembrane region" description="Helical" evidence="5">
    <location>
        <begin position="355"/>
        <end position="371"/>
    </location>
</feature>
<feature type="transmembrane region" description="Helical" evidence="5">
    <location>
        <begin position="175"/>
        <end position="193"/>
    </location>
</feature>
<keyword evidence="2 5" id="KW-0812">Transmembrane</keyword>
<organism evidence="7 8">
    <name type="scientific">Empedobacter brevis</name>
    <dbReference type="NCBI Taxonomy" id="247"/>
    <lineage>
        <taxon>Bacteria</taxon>
        <taxon>Pseudomonadati</taxon>
        <taxon>Bacteroidota</taxon>
        <taxon>Flavobacteriia</taxon>
        <taxon>Flavobacteriales</taxon>
        <taxon>Weeksellaceae</taxon>
        <taxon>Empedobacter</taxon>
    </lineage>
</organism>
<comment type="subcellular location">
    <subcellularLocation>
        <location evidence="1">Membrane</location>
        <topology evidence="1">Multi-pass membrane protein</topology>
    </subcellularLocation>
</comment>
<feature type="transmembrane region" description="Helical" evidence="5">
    <location>
        <begin position="109"/>
        <end position="130"/>
    </location>
</feature>
<dbReference type="RefSeq" id="WP_286494471.1">
    <property type="nucleotide sequence ID" value="NZ_JACAGJ010000013.1"/>
</dbReference>
<evidence type="ECO:0000256" key="1">
    <source>
        <dbReference type="ARBA" id="ARBA00004141"/>
    </source>
</evidence>
<evidence type="ECO:0000313" key="8">
    <source>
        <dbReference type="Proteomes" id="UP001170959"/>
    </source>
</evidence>
<evidence type="ECO:0000256" key="3">
    <source>
        <dbReference type="ARBA" id="ARBA00022989"/>
    </source>
</evidence>
<dbReference type="Proteomes" id="UP001170959">
    <property type="component" value="Unassembled WGS sequence"/>
</dbReference>
<feature type="domain" description="Sodium/calcium exchanger membrane region" evidence="6">
    <location>
        <begin position="228"/>
        <end position="370"/>
    </location>
</feature>
<gene>
    <name evidence="7" type="ORF">HX001_17300</name>
</gene>
<accession>A0AAJ1QHS0</accession>
<dbReference type="PANTHER" id="PTHR37958:SF1">
    <property type="entry name" value="SODIUM-POTASSIUM_PROTON ANTIPORTER CHAA"/>
    <property type="match status" value="1"/>
</dbReference>
<dbReference type="AlphaFoldDB" id="A0AAJ1QHS0"/>
<dbReference type="GO" id="GO:0015385">
    <property type="term" value="F:sodium:proton antiporter activity"/>
    <property type="evidence" value="ECO:0007669"/>
    <property type="project" value="TreeGrafter"/>
</dbReference>
<name>A0AAJ1QHS0_9FLAO</name>
<dbReference type="GO" id="GO:0005886">
    <property type="term" value="C:plasma membrane"/>
    <property type="evidence" value="ECO:0007669"/>
    <property type="project" value="TreeGrafter"/>
</dbReference>
<dbReference type="InterPro" id="IPR004837">
    <property type="entry name" value="NaCa_Exmemb"/>
</dbReference>
<evidence type="ECO:0000256" key="2">
    <source>
        <dbReference type="ARBA" id="ARBA00022692"/>
    </source>
</evidence>
<dbReference type="PANTHER" id="PTHR37958">
    <property type="entry name" value="SODIUM-POTASSIUM/PROTON ANTIPORTER CHAA"/>
    <property type="match status" value="1"/>
</dbReference>
<reference evidence="7" key="2">
    <citation type="journal article" date="2022" name="Sci. Total Environ.">
        <title>Prevalence, transmission, and molecular epidemiology of tet(X)-positive bacteria among humans, animals, and environmental niches in China: An epidemiological, and genomic-based study.</title>
        <authorList>
            <person name="Dong N."/>
            <person name="Zeng Y."/>
            <person name="Cai C."/>
            <person name="Sun C."/>
            <person name="Lu J."/>
            <person name="Liu C."/>
            <person name="Zhou H."/>
            <person name="Sun Q."/>
            <person name="Shu L."/>
            <person name="Wang H."/>
            <person name="Wang Y."/>
            <person name="Wang S."/>
            <person name="Wu C."/>
            <person name="Chan E.W."/>
            <person name="Chen G."/>
            <person name="Shen Z."/>
            <person name="Chen S."/>
            <person name="Zhang R."/>
        </authorList>
    </citation>
    <scope>NUCLEOTIDE SEQUENCE</scope>
    <source>
        <strain evidence="7">R655-4</strain>
    </source>
</reference>
<evidence type="ECO:0000259" key="6">
    <source>
        <dbReference type="Pfam" id="PF01699"/>
    </source>
</evidence>
<dbReference type="EMBL" id="JACAGJ010000013">
    <property type="protein sequence ID" value="MDM1074244.1"/>
    <property type="molecule type" value="Genomic_DNA"/>
</dbReference>
<dbReference type="Pfam" id="PF01699">
    <property type="entry name" value="Na_Ca_ex"/>
    <property type="match status" value="2"/>
</dbReference>
<feature type="transmembrane region" description="Helical" evidence="5">
    <location>
        <begin position="72"/>
        <end position="94"/>
    </location>
</feature>
<comment type="caution">
    <text evidence="7">The sequence shown here is derived from an EMBL/GenBank/DDBJ whole genome shotgun (WGS) entry which is preliminary data.</text>
</comment>
<evidence type="ECO:0000256" key="4">
    <source>
        <dbReference type="ARBA" id="ARBA00023136"/>
    </source>
</evidence>
<keyword evidence="3 5" id="KW-1133">Transmembrane helix</keyword>
<protein>
    <submittedName>
        <fullName evidence="7">Ionic transporter y4hA</fullName>
    </submittedName>
</protein>
<evidence type="ECO:0000313" key="7">
    <source>
        <dbReference type="EMBL" id="MDM1074244.1"/>
    </source>
</evidence>
<dbReference type="Gene3D" id="1.20.1420.30">
    <property type="entry name" value="NCX, central ion-binding region"/>
    <property type="match status" value="1"/>
</dbReference>